<keyword evidence="2" id="KW-0695">RNA-directed DNA polymerase</keyword>
<feature type="region of interest" description="Disordered" evidence="1">
    <location>
        <begin position="436"/>
        <end position="456"/>
    </location>
</feature>
<feature type="compositionally biased region" description="Basic and acidic residues" evidence="1">
    <location>
        <begin position="557"/>
        <end position="567"/>
    </location>
</feature>
<feature type="region of interest" description="Disordered" evidence="1">
    <location>
        <begin position="541"/>
        <end position="567"/>
    </location>
</feature>
<feature type="region of interest" description="Disordered" evidence="1">
    <location>
        <begin position="299"/>
        <end position="320"/>
    </location>
</feature>
<evidence type="ECO:0000256" key="1">
    <source>
        <dbReference type="SAM" id="MobiDB-lite"/>
    </source>
</evidence>
<proteinExistence type="predicted"/>
<comment type="caution">
    <text evidence="2">The sequence shown here is derived from an EMBL/GenBank/DDBJ whole genome shotgun (WGS) entry which is preliminary data.</text>
</comment>
<evidence type="ECO:0000313" key="2">
    <source>
        <dbReference type="EMBL" id="GEU84356.1"/>
    </source>
</evidence>
<dbReference type="GO" id="GO:0003964">
    <property type="term" value="F:RNA-directed DNA polymerase activity"/>
    <property type="evidence" value="ECO:0007669"/>
    <property type="project" value="UniProtKB-KW"/>
</dbReference>
<name>A0A6L2NDN6_TANCI</name>
<keyword evidence="2" id="KW-0808">Transferase</keyword>
<keyword evidence="2" id="KW-0548">Nucleotidyltransferase</keyword>
<protein>
    <submittedName>
        <fullName evidence="2">Reverse transcriptase domain-containing protein</fullName>
    </submittedName>
</protein>
<dbReference type="AlphaFoldDB" id="A0A6L2NDN6"/>
<dbReference type="EMBL" id="BKCJ010008875">
    <property type="protein sequence ID" value="GEU84356.1"/>
    <property type="molecule type" value="Genomic_DNA"/>
</dbReference>
<feature type="compositionally biased region" description="Polar residues" evidence="1">
    <location>
        <begin position="299"/>
        <end position="316"/>
    </location>
</feature>
<accession>A0A6L2NDN6</accession>
<reference evidence="2" key="1">
    <citation type="journal article" date="2019" name="Sci. Rep.">
        <title>Draft genome of Tanacetum cinerariifolium, the natural source of mosquito coil.</title>
        <authorList>
            <person name="Yamashiro T."/>
            <person name="Shiraishi A."/>
            <person name="Satake H."/>
            <person name="Nakayama K."/>
        </authorList>
    </citation>
    <scope>NUCLEOTIDE SEQUENCE</scope>
</reference>
<feature type="compositionally biased region" description="Pro residues" evidence="1">
    <location>
        <begin position="369"/>
        <end position="379"/>
    </location>
</feature>
<feature type="compositionally biased region" description="Low complexity" evidence="1">
    <location>
        <begin position="358"/>
        <end position="368"/>
    </location>
</feature>
<sequence>MTDLEVSSEESFVPHADIDACIAFVDYIAARGADDMVKPIREDHPDLVSADGSLDVMQRDATNFEQPKVIGNRFLIKEDAAVGHTGSWFKGLLKSEYKTSFKDKVALQELVSKGSGELGFISGADATNFEEPKFIGDHFLIKEDAGVGHTGLWFKDATNFEEPKFIGDHFLIKEDAAVGHTGLWFKGLLKSKHKTSFKDKLLLAVKLVVVLIPSMIVQPPLAKPRTYMLWEPIKVANDAILKNMQTNMTSLKNLNLELKNMYGQFRKMNTVSSSSLGLETLPGNTITNPKEDLKGITTRSGTAYQGPTIPTTSSSLPKVVERETEVTKDTVPPTNNGSTKDVQPLVVQVENPKPNSEPVAKPVAAPVSAPKPNPKPLIPYPSRLHDQKLCDKANDQKEKFFQIFKDLDFNISFCSLEEGRYTNSSKELVMVQPTSSLSSTDLSSLGLPSSGSSTLDSSTFMKMNTALSSGSRTLPSNPITNPKEDLNVECETEVTKNTMPPTNNESTKDVQPPVVEVESPILNSEPVVPLVIEPVVAPVSAPKPKQKPLIPYPSIFHDQKLHDKAND</sequence>
<gene>
    <name evidence="2" type="ORF">Tci_056334</name>
</gene>
<feature type="region of interest" description="Disordered" evidence="1">
    <location>
        <begin position="352"/>
        <end position="381"/>
    </location>
</feature>
<organism evidence="2">
    <name type="scientific">Tanacetum cinerariifolium</name>
    <name type="common">Dalmatian daisy</name>
    <name type="synonym">Chrysanthemum cinerariifolium</name>
    <dbReference type="NCBI Taxonomy" id="118510"/>
    <lineage>
        <taxon>Eukaryota</taxon>
        <taxon>Viridiplantae</taxon>
        <taxon>Streptophyta</taxon>
        <taxon>Embryophyta</taxon>
        <taxon>Tracheophyta</taxon>
        <taxon>Spermatophyta</taxon>
        <taxon>Magnoliopsida</taxon>
        <taxon>eudicotyledons</taxon>
        <taxon>Gunneridae</taxon>
        <taxon>Pentapetalae</taxon>
        <taxon>asterids</taxon>
        <taxon>campanulids</taxon>
        <taxon>Asterales</taxon>
        <taxon>Asteraceae</taxon>
        <taxon>Asteroideae</taxon>
        <taxon>Anthemideae</taxon>
        <taxon>Anthemidinae</taxon>
        <taxon>Tanacetum</taxon>
    </lineage>
</organism>